<gene>
    <name evidence="2" type="ORF">A1355_13215</name>
</gene>
<dbReference type="InterPro" id="IPR009078">
    <property type="entry name" value="Ferritin-like_SF"/>
</dbReference>
<evidence type="ECO:0000259" key="1">
    <source>
        <dbReference type="Pfam" id="PF09537"/>
    </source>
</evidence>
<sequence length="127" mass="14115">MSDIQSINRLLQNELSALETYQQALDRFRKDTALGEFDFLMLTFQEHKAAACSLRGKIKQLGGTPTQDSGPWGTWAKIIMACATLLGKQAVLKVLREGELTGTEDYEKALQDHGLHPDIRVLIANSL</sequence>
<feature type="domain" description="DUF2383" evidence="1">
    <location>
        <begin position="4"/>
        <end position="111"/>
    </location>
</feature>
<reference evidence="3" key="1">
    <citation type="submission" date="2016-03" db="EMBL/GenBank/DDBJ databases">
        <authorList>
            <person name="Heylen K."/>
            <person name="De Vos P."/>
            <person name="Vekeman B."/>
        </authorList>
    </citation>
    <scope>NUCLEOTIDE SEQUENCE [LARGE SCALE GENOMIC DNA]</scope>
    <source>
        <strain evidence="3">R-45383</strain>
    </source>
</reference>
<dbReference type="InterPro" id="IPR019052">
    <property type="entry name" value="DUF2383"/>
</dbReference>
<protein>
    <recommendedName>
        <fullName evidence="1">DUF2383 domain-containing protein</fullName>
    </recommendedName>
</protein>
<dbReference type="Pfam" id="PF09537">
    <property type="entry name" value="DUF2383"/>
    <property type="match status" value="1"/>
</dbReference>
<comment type="caution">
    <text evidence="2">The sequence shown here is derived from an EMBL/GenBank/DDBJ whole genome shotgun (WGS) entry which is preliminary data.</text>
</comment>
<dbReference type="STRING" id="702114.A1355_13215"/>
<organism evidence="2 3">
    <name type="scientific">Methylomonas koyamae</name>
    <dbReference type="NCBI Taxonomy" id="702114"/>
    <lineage>
        <taxon>Bacteria</taxon>
        <taxon>Pseudomonadati</taxon>
        <taxon>Pseudomonadota</taxon>
        <taxon>Gammaproteobacteria</taxon>
        <taxon>Methylococcales</taxon>
        <taxon>Methylococcaceae</taxon>
        <taxon>Methylomonas</taxon>
    </lineage>
</organism>
<name>A0A177N6M7_9GAMM</name>
<proteinExistence type="predicted"/>
<dbReference type="EMBL" id="LUUK01000207">
    <property type="protein sequence ID" value="OAI13688.1"/>
    <property type="molecule type" value="Genomic_DNA"/>
</dbReference>
<dbReference type="InterPro" id="IPR012347">
    <property type="entry name" value="Ferritin-like"/>
</dbReference>
<dbReference type="RefSeq" id="WP_064031182.1">
    <property type="nucleotide sequence ID" value="NZ_LUUK01000207.1"/>
</dbReference>
<keyword evidence="3" id="KW-1185">Reference proteome</keyword>
<dbReference type="OrthoDB" id="281274at2"/>
<accession>A0A177N6M7</accession>
<dbReference type="Gene3D" id="1.20.1260.10">
    <property type="match status" value="1"/>
</dbReference>
<dbReference type="AlphaFoldDB" id="A0A177N6M7"/>
<dbReference type="SUPFAM" id="SSF47240">
    <property type="entry name" value="Ferritin-like"/>
    <property type="match status" value="1"/>
</dbReference>
<dbReference type="Proteomes" id="UP000077628">
    <property type="component" value="Unassembled WGS sequence"/>
</dbReference>
<evidence type="ECO:0000313" key="2">
    <source>
        <dbReference type="EMBL" id="OAI13688.1"/>
    </source>
</evidence>
<evidence type="ECO:0000313" key="3">
    <source>
        <dbReference type="Proteomes" id="UP000077628"/>
    </source>
</evidence>